<comment type="caution">
    <text evidence="2">The sequence shown here is derived from an EMBL/GenBank/DDBJ whole genome shotgun (WGS) entry which is preliminary data.</text>
</comment>
<evidence type="ECO:0000313" key="3">
    <source>
        <dbReference type="Proteomes" id="UP000752171"/>
    </source>
</evidence>
<dbReference type="InterPro" id="IPR027869">
    <property type="entry name" value="TASL"/>
</dbReference>
<feature type="compositionally biased region" description="Polar residues" evidence="1">
    <location>
        <begin position="25"/>
        <end position="41"/>
    </location>
</feature>
<evidence type="ECO:0000313" key="2">
    <source>
        <dbReference type="EMBL" id="KAG9271921.1"/>
    </source>
</evidence>
<accession>A0A8T2LSX6</accession>
<feature type="region of interest" description="Disordered" evidence="1">
    <location>
        <begin position="203"/>
        <end position="277"/>
    </location>
</feature>
<dbReference type="PANTHER" id="PTHR14889:SF2">
    <property type="entry name" value="GENE 6377-RELATED"/>
    <property type="match status" value="1"/>
</dbReference>
<protein>
    <submittedName>
        <fullName evidence="2">Uncharacterized protein</fullName>
    </submittedName>
</protein>
<organism evidence="2 3">
    <name type="scientific">Astyanax mexicanus</name>
    <name type="common">Blind cave fish</name>
    <name type="synonym">Astyanax fasciatus mexicanus</name>
    <dbReference type="NCBI Taxonomy" id="7994"/>
    <lineage>
        <taxon>Eukaryota</taxon>
        <taxon>Metazoa</taxon>
        <taxon>Chordata</taxon>
        <taxon>Craniata</taxon>
        <taxon>Vertebrata</taxon>
        <taxon>Euteleostomi</taxon>
        <taxon>Actinopterygii</taxon>
        <taxon>Neopterygii</taxon>
        <taxon>Teleostei</taxon>
        <taxon>Ostariophysi</taxon>
        <taxon>Characiformes</taxon>
        <taxon>Characoidei</taxon>
        <taxon>Acestrorhamphidae</taxon>
        <taxon>Acestrorhamphinae</taxon>
        <taxon>Astyanax</taxon>
    </lineage>
</organism>
<dbReference type="EMBL" id="JAICCE010000010">
    <property type="protein sequence ID" value="KAG9271921.1"/>
    <property type="molecule type" value="Genomic_DNA"/>
</dbReference>
<dbReference type="AlphaFoldDB" id="A0A8T2LSX6"/>
<dbReference type="Pfam" id="PF15133">
    <property type="entry name" value="TASL"/>
    <property type="match status" value="1"/>
</dbReference>
<feature type="region of interest" description="Disordered" evidence="1">
    <location>
        <begin position="21"/>
        <end position="77"/>
    </location>
</feature>
<dbReference type="PANTHER" id="PTHR14889">
    <property type="entry name" value="RCG36411"/>
    <property type="match status" value="1"/>
</dbReference>
<gene>
    <name evidence="2" type="ORF">AMEX_G12859</name>
</gene>
<sequence length="277" mass="30398">MLGESFIHVLKYRQDGSFAPDTARASLTSSTDSGYYSSPHSQVKDSPASQKPPVSDVMPVEKQSGSQGPHPSSDPYFCNTYANLSQSLPTSNAFNDTYQTFPDLPLLSNSHSQKDLHSISPQQGWLTTDVDESAPQQLRFIPEQTHLPDNGYLVMDSSIMLNGEPPTNSMINGYLDRKLQEVYSQYLQERLTCPGSSPGYSLLPLLPQPSLPPLSQQNYPDSSLDPETRPSQVPPLTTSQGNLSQRASSNFSSPVLRISNAEQPRRPGHSDCLQEGL</sequence>
<dbReference type="Proteomes" id="UP000752171">
    <property type="component" value="Unassembled WGS sequence"/>
</dbReference>
<name>A0A8T2LSX6_ASTMX</name>
<evidence type="ECO:0000256" key="1">
    <source>
        <dbReference type="SAM" id="MobiDB-lite"/>
    </source>
</evidence>
<dbReference type="GO" id="GO:0034121">
    <property type="term" value="P:regulation of toll-like receptor signaling pathway"/>
    <property type="evidence" value="ECO:0007669"/>
    <property type="project" value="InterPro"/>
</dbReference>
<dbReference type="KEGG" id="amex:103040228"/>
<reference evidence="2 3" key="1">
    <citation type="submission" date="2021-07" db="EMBL/GenBank/DDBJ databases">
        <authorList>
            <person name="Imarazene B."/>
            <person name="Zahm M."/>
            <person name="Klopp C."/>
            <person name="Cabau C."/>
            <person name="Beille S."/>
            <person name="Jouanno E."/>
            <person name="Castinel A."/>
            <person name="Lluch J."/>
            <person name="Gil L."/>
            <person name="Kuchtly C."/>
            <person name="Lopez Roques C."/>
            <person name="Donnadieu C."/>
            <person name="Parrinello H."/>
            <person name="Journot L."/>
            <person name="Du K."/>
            <person name="Schartl M."/>
            <person name="Retaux S."/>
            <person name="Guiguen Y."/>
        </authorList>
    </citation>
    <scope>NUCLEOTIDE SEQUENCE [LARGE SCALE GENOMIC DNA]</scope>
    <source>
        <strain evidence="2">Pach_M1</strain>
        <tissue evidence="2">Testis</tissue>
    </source>
</reference>
<proteinExistence type="predicted"/>
<feature type="compositionally biased region" description="Polar residues" evidence="1">
    <location>
        <begin position="229"/>
        <end position="253"/>
    </location>
</feature>